<name>W7Y805_9BACT</name>
<dbReference type="SUPFAM" id="SSF48452">
    <property type="entry name" value="TPR-like"/>
    <property type="match status" value="1"/>
</dbReference>
<dbReference type="SMART" id="SM00028">
    <property type="entry name" value="TPR"/>
    <property type="match status" value="2"/>
</dbReference>
<dbReference type="STRING" id="869213.GCA_000517085_00225"/>
<dbReference type="Gene3D" id="1.25.40.10">
    <property type="entry name" value="Tetratricopeptide repeat domain"/>
    <property type="match status" value="1"/>
</dbReference>
<evidence type="ECO:0000256" key="1">
    <source>
        <dbReference type="PROSITE-ProRule" id="PRU00339"/>
    </source>
</evidence>
<dbReference type="SUPFAM" id="SSF49464">
    <property type="entry name" value="Carboxypeptidase regulatory domain-like"/>
    <property type="match status" value="1"/>
</dbReference>
<dbReference type="SUPFAM" id="SSF82171">
    <property type="entry name" value="DPP6 N-terminal domain-like"/>
    <property type="match status" value="1"/>
</dbReference>
<dbReference type="CDD" id="cd15482">
    <property type="entry name" value="Sialidase_non-viral"/>
    <property type="match status" value="1"/>
</dbReference>
<dbReference type="Pfam" id="PF13432">
    <property type="entry name" value="TPR_16"/>
    <property type="match status" value="2"/>
</dbReference>
<dbReference type="OrthoDB" id="1488841at2"/>
<dbReference type="EMBL" id="BAMD01000043">
    <property type="protein sequence ID" value="GAF04372.1"/>
    <property type="molecule type" value="Genomic_DNA"/>
</dbReference>
<keyword evidence="2" id="KW-0378">Hydrolase</keyword>
<reference evidence="2 3" key="1">
    <citation type="journal article" date="2014" name="Genome Announc.">
        <title>Draft Genome Sequence of Cytophaga fermentans JCM 21142T, a Facultative Anaerobe Isolated from Marine Mud.</title>
        <authorList>
            <person name="Starns D."/>
            <person name="Oshima K."/>
            <person name="Suda W."/>
            <person name="Iino T."/>
            <person name="Yuki M."/>
            <person name="Inoue J."/>
            <person name="Kitamura K."/>
            <person name="Iida T."/>
            <person name="Darby A."/>
            <person name="Hattori M."/>
            <person name="Ohkuma M."/>
        </authorList>
    </citation>
    <scope>NUCLEOTIDE SEQUENCE [LARGE SCALE GENOMIC DNA]</scope>
    <source>
        <strain evidence="2 3">JCM 21142</strain>
    </source>
</reference>
<dbReference type="InterPro" id="IPR011659">
    <property type="entry name" value="WD40"/>
</dbReference>
<dbReference type="InterPro" id="IPR008969">
    <property type="entry name" value="CarboxyPept-like_regulatory"/>
</dbReference>
<dbReference type="PROSITE" id="PS50005">
    <property type="entry name" value="TPR"/>
    <property type="match status" value="1"/>
</dbReference>
<keyword evidence="1" id="KW-0802">TPR repeat</keyword>
<dbReference type="eggNOG" id="COG0457">
    <property type="taxonomic scope" value="Bacteria"/>
</dbReference>
<accession>W7Y805</accession>
<keyword evidence="3" id="KW-1185">Reference proteome</keyword>
<protein>
    <submittedName>
        <fullName evidence="2">Putative Zn-dependent protease</fullName>
    </submittedName>
</protein>
<dbReference type="RefSeq" id="WP_027470306.1">
    <property type="nucleotide sequence ID" value="NZ_BAMD01000043.1"/>
</dbReference>
<dbReference type="Pfam" id="PF07676">
    <property type="entry name" value="PD40"/>
    <property type="match status" value="3"/>
</dbReference>
<dbReference type="AlphaFoldDB" id="W7Y805"/>
<gene>
    <name evidence="2" type="ORF">JCM21142_73075</name>
</gene>
<dbReference type="InterPro" id="IPR011990">
    <property type="entry name" value="TPR-like_helical_dom_sf"/>
</dbReference>
<dbReference type="GO" id="GO:0008233">
    <property type="term" value="F:peptidase activity"/>
    <property type="evidence" value="ECO:0007669"/>
    <property type="project" value="UniProtKB-KW"/>
</dbReference>
<proteinExistence type="predicted"/>
<dbReference type="Proteomes" id="UP000019402">
    <property type="component" value="Unassembled WGS sequence"/>
</dbReference>
<dbReference type="eggNOG" id="COG0823">
    <property type="taxonomic scope" value="Bacteria"/>
</dbReference>
<keyword evidence="2" id="KW-0645">Protease</keyword>
<dbReference type="InterPro" id="IPR019734">
    <property type="entry name" value="TPR_rpt"/>
</dbReference>
<comment type="caution">
    <text evidence="2">The sequence shown here is derived from an EMBL/GenBank/DDBJ whole genome shotgun (WGS) entry which is preliminary data.</text>
</comment>
<feature type="repeat" description="TPR" evidence="1">
    <location>
        <begin position="93"/>
        <end position="126"/>
    </location>
</feature>
<evidence type="ECO:0000313" key="2">
    <source>
        <dbReference type="EMBL" id="GAF04372.1"/>
    </source>
</evidence>
<dbReference type="GO" id="GO:0006508">
    <property type="term" value="P:proteolysis"/>
    <property type="evidence" value="ECO:0007669"/>
    <property type="project" value="UniProtKB-KW"/>
</dbReference>
<organism evidence="2 3">
    <name type="scientific">Saccharicrinis fermentans DSM 9555 = JCM 21142</name>
    <dbReference type="NCBI Taxonomy" id="869213"/>
    <lineage>
        <taxon>Bacteria</taxon>
        <taxon>Pseudomonadati</taxon>
        <taxon>Bacteroidota</taxon>
        <taxon>Bacteroidia</taxon>
        <taxon>Marinilabiliales</taxon>
        <taxon>Marinilabiliaceae</taxon>
        <taxon>Saccharicrinis</taxon>
    </lineage>
</organism>
<evidence type="ECO:0000313" key="3">
    <source>
        <dbReference type="Proteomes" id="UP000019402"/>
    </source>
</evidence>
<sequence length="518" mass="58766">MKIKYYASYIIILPLLFWECSGGKKISQAKKAFEIGEYTRAAELYKRTYTREKNKYNKGEYSYYMGECYRITNKPTKAASAYSKAIRYNYPVREAQLYMAESYRKAAKYDKAIPVYETYLDQVPTDTRAQKGLASCMMMQKEPKENRYMIEKIKKLNSKFSDFSPAYAGNSYDYVIFSSMRTEAKRRRKNKITGQGTSSLYYSKIDSKGEWSDPEAFEEPINNPSFDDGAPNVSADGKTLYYTRCRFDNEKPMGTEIVYCTRSGGKWSEPEAIIIGEDSLVVAHPAIDTNGDFLYFVSDRDGGFGGKDIWRTQQTKDGTWSEPQNLGSAINTKGDEMFPYMREDGTLYFSSDTHIGFGGLDIFKAIPDEEKEWIVTNMGAPINSISDDFGITFKGTQEEGILSSSRGSSKGIDNLYHFILPKLHFTLNGVIKNANNEVVDGAYLRLIGSDGTTLKINTPNDGTFKVKLKPDTDYVFLVAAKGYLNKKIKFSTADEMDDKDFSFRITLEKPKIKVDNTP</sequence>